<evidence type="ECO:0000256" key="1">
    <source>
        <dbReference type="SAM" id="Phobius"/>
    </source>
</evidence>
<dbReference type="AlphaFoldDB" id="A0A975DHW5"/>
<gene>
    <name evidence="2" type="ORF">J5O05_17005</name>
</gene>
<feature type="transmembrane region" description="Helical" evidence="1">
    <location>
        <begin position="100"/>
        <end position="122"/>
    </location>
</feature>
<dbReference type="PANTHER" id="PTHR28026">
    <property type="entry name" value="DUF962 DOMAIN PROTEIN (AFU_ORTHOLOGUE AFUA_8G05310)"/>
    <property type="match status" value="1"/>
</dbReference>
<feature type="transmembrane region" description="Helical" evidence="1">
    <location>
        <begin position="46"/>
        <end position="67"/>
    </location>
</feature>
<feature type="transmembrane region" description="Helical" evidence="1">
    <location>
        <begin position="134"/>
        <end position="154"/>
    </location>
</feature>
<proteinExistence type="predicted"/>
<accession>A0A975DHW5</accession>
<feature type="transmembrane region" description="Helical" evidence="1">
    <location>
        <begin position="21"/>
        <end position="40"/>
    </location>
</feature>
<dbReference type="Pfam" id="PF06127">
    <property type="entry name" value="Mpo1-like"/>
    <property type="match status" value="1"/>
</dbReference>
<dbReference type="GO" id="GO:0046521">
    <property type="term" value="P:sphingoid catabolic process"/>
    <property type="evidence" value="ECO:0007669"/>
    <property type="project" value="TreeGrafter"/>
</dbReference>
<sequence>MKTLVEQLSQYARYHRDKRNIATHFIGIPLIVIAVMYLLYFPVLEVGSFTVTATLVVIALSLVYYLMLSLSLGFAMAAAFAAMYAIVCYSAPYLGSFSHYGMLIMGVILFVVGWIFQFVGHYYEGKKPAFVDDLIGLAIGPLFVMAEFLFILGFHKPLEQDIIREAGEYR</sequence>
<dbReference type="GO" id="GO:0016020">
    <property type="term" value="C:membrane"/>
    <property type="evidence" value="ECO:0007669"/>
    <property type="project" value="GOC"/>
</dbReference>
<dbReference type="Proteomes" id="UP000664904">
    <property type="component" value="Chromosome"/>
</dbReference>
<keyword evidence="1" id="KW-0472">Membrane</keyword>
<keyword evidence="1" id="KW-1133">Transmembrane helix</keyword>
<dbReference type="EMBL" id="CP072133">
    <property type="protein sequence ID" value="QTH71437.1"/>
    <property type="molecule type" value="Genomic_DNA"/>
</dbReference>
<dbReference type="PANTHER" id="PTHR28026:SF9">
    <property type="entry name" value="2-HYDROXY-PALMITIC ACID DIOXYGENASE MPO1"/>
    <property type="match status" value="1"/>
</dbReference>
<dbReference type="InterPro" id="IPR009305">
    <property type="entry name" value="Mpo1-like"/>
</dbReference>
<dbReference type="RefSeq" id="WP_208843077.1">
    <property type="nucleotide sequence ID" value="NZ_CP072133.1"/>
</dbReference>
<protein>
    <submittedName>
        <fullName evidence="2">DUF962 domain-containing protein</fullName>
    </submittedName>
</protein>
<evidence type="ECO:0000313" key="2">
    <source>
        <dbReference type="EMBL" id="QTH71437.1"/>
    </source>
</evidence>
<dbReference type="KEGG" id="pxi:J5O05_17005"/>
<evidence type="ECO:0000313" key="3">
    <source>
        <dbReference type="Proteomes" id="UP000664904"/>
    </source>
</evidence>
<organism evidence="2 3">
    <name type="scientific">Pseudoalteromonas xiamenensis</name>
    <dbReference type="NCBI Taxonomy" id="882626"/>
    <lineage>
        <taxon>Bacteria</taxon>
        <taxon>Pseudomonadati</taxon>
        <taxon>Pseudomonadota</taxon>
        <taxon>Gammaproteobacteria</taxon>
        <taxon>Alteromonadales</taxon>
        <taxon>Pseudoalteromonadaceae</taxon>
        <taxon>Pseudoalteromonas</taxon>
    </lineage>
</organism>
<name>A0A975DHW5_9GAMM</name>
<keyword evidence="3" id="KW-1185">Reference proteome</keyword>
<keyword evidence="1" id="KW-0812">Transmembrane</keyword>
<reference evidence="2" key="1">
    <citation type="submission" date="2021-03" db="EMBL/GenBank/DDBJ databases">
        <title>Complete Genome of Pseudoalteromonas xiamenensis STKMTI.2, a new potential marine bacterium producing anti-Vibrio compounds.</title>
        <authorList>
            <person name="Handayani D.P."/>
            <person name="Isnansetyo A."/>
            <person name="Istiqomah I."/>
            <person name="Jumina J."/>
        </authorList>
    </citation>
    <scope>NUCLEOTIDE SEQUENCE</scope>
    <source>
        <strain evidence="2">STKMTI.2</strain>
    </source>
</reference>